<evidence type="ECO:0000313" key="4">
    <source>
        <dbReference type="Proteomes" id="UP000321222"/>
    </source>
</evidence>
<dbReference type="Gene3D" id="3.30.10.20">
    <property type="match status" value="2"/>
</dbReference>
<sequence length="196" mass="22010">MSLKNFLTSKAFLKQIIIALIVTVIVVFAVMKWLNSTTNHDQKIQVPDLTKKLVNKAEAELEALTLTYVIVDTVDYKPDYPAYSIVQQDPLPKAYVKENRKIYIKLNAGGYDDINLPDLIQKTKRASESMLKSVGLEIGEVTYKPYLAKDVVLEMRQNGKKVKAGDKVKKASKIDLVLGDGKTGYNISDDDRDNMP</sequence>
<dbReference type="AlphaFoldDB" id="A0A5B9FY12"/>
<feature type="transmembrane region" description="Helical" evidence="1">
    <location>
        <begin position="12"/>
        <end position="34"/>
    </location>
</feature>
<reference evidence="3 4" key="1">
    <citation type="submission" date="2019-08" db="EMBL/GenBank/DDBJ databases">
        <title>Flavobacterium alkalisoli sp. nov., isolated from rhizosphere soil of Suaeda salsa.</title>
        <authorList>
            <person name="Sun J.-Q."/>
            <person name="Xu L."/>
        </authorList>
    </citation>
    <scope>NUCLEOTIDE SEQUENCE [LARGE SCALE GENOMIC DNA]</scope>
    <source>
        <strain evidence="3 4">XS-5</strain>
    </source>
</reference>
<dbReference type="EMBL" id="CP042831">
    <property type="protein sequence ID" value="QEE51241.1"/>
    <property type="molecule type" value="Genomic_DNA"/>
</dbReference>
<dbReference type="KEGG" id="fak:FUA48_17230"/>
<keyword evidence="1" id="KW-1133">Transmembrane helix</keyword>
<evidence type="ECO:0000256" key="1">
    <source>
        <dbReference type="SAM" id="Phobius"/>
    </source>
</evidence>
<evidence type="ECO:0000313" key="3">
    <source>
        <dbReference type="EMBL" id="QEE51241.1"/>
    </source>
</evidence>
<keyword evidence="1" id="KW-0812">Transmembrane</keyword>
<dbReference type="OrthoDB" id="9803895at2"/>
<name>A0A5B9FY12_9FLAO</name>
<dbReference type="Proteomes" id="UP000321222">
    <property type="component" value="Chromosome"/>
</dbReference>
<evidence type="ECO:0000259" key="2">
    <source>
        <dbReference type="SMART" id="SM00740"/>
    </source>
</evidence>
<dbReference type="RefSeq" id="WP_147584739.1">
    <property type="nucleotide sequence ID" value="NZ_CP042831.1"/>
</dbReference>
<feature type="domain" description="PASTA" evidence="2">
    <location>
        <begin position="110"/>
        <end position="180"/>
    </location>
</feature>
<organism evidence="3 4">
    <name type="scientific">Flavobacterium alkalisoli</name>
    <dbReference type="NCBI Taxonomy" id="2602769"/>
    <lineage>
        <taxon>Bacteria</taxon>
        <taxon>Pseudomonadati</taxon>
        <taxon>Bacteroidota</taxon>
        <taxon>Flavobacteriia</taxon>
        <taxon>Flavobacteriales</taxon>
        <taxon>Flavobacteriaceae</taxon>
        <taxon>Flavobacterium</taxon>
    </lineage>
</organism>
<keyword evidence="4" id="KW-1185">Reference proteome</keyword>
<protein>
    <submittedName>
        <fullName evidence="3">PASTA domain-containing protein</fullName>
    </submittedName>
</protein>
<gene>
    <name evidence="3" type="ORF">FUA48_17230</name>
</gene>
<dbReference type="CDD" id="cd06577">
    <property type="entry name" value="PASTA_pknB"/>
    <property type="match status" value="2"/>
</dbReference>
<dbReference type="Pfam" id="PF03793">
    <property type="entry name" value="PASTA"/>
    <property type="match status" value="1"/>
</dbReference>
<dbReference type="SMART" id="SM00740">
    <property type="entry name" value="PASTA"/>
    <property type="match status" value="2"/>
</dbReference>
<accession>A0A5B9FY12</accession>
<proteinExistence type="predicted"/>
<keyword evidence="1" id="KW-0472">Membrane</keyword>
<feature type="domain" description="PASTA" evidence="2">
    <location>
        <begin position="40"/>
        <end position="108"/>
    </location>
</feature>
<dbReference type="InterPro" id="IPR005543">
    <property type="entry name" value="PASTA_dom"/>
</dbReference>